<dbReference type="EMBL" id="GL378352">
    <property type="protein sequence ID" value="EFJ46218.1"/>
    <property type="molecule type" value="Genomic_DNA"/>
</dbReference>
<feature type="region of interest" description="Disordered" evidence="7">
    <location>
        <begin position="387"/>
        <end position="412"/>
    </location>
</feature>
<feature type="transmembrane region" description="Helical" evidence="8">
    <location>
        <begin position="7"/>
        <end position="26"/>
    </location>
</feature>
<feature type="transmembrane region" description="Helical" evidence="8">
    <location>
        <begin position="69"/>
        <end position="89"/>
    </location>
</feature>
<sequence>MAWALQPVVNVGLQILLSIFLGWLLVRFRVLDAEKYMPQVNTLVLWVGVTCLAGYYLGIKLQLDDAEAWRTLAAYVLWIVVTKLAILLYCLAVKSPPSPPPALPVRMSVCWNLPEPSRSRRRCKRLGDIDGSTAAASLSSDGGNSVDVKNDGGGDVGSSGFSVLRESALLTLVLTANNTGMIGLPIMDATFGAAGRRLALLTVHKVRQGEAAASKQRQQQRRRSNLSYNAKVEYSDGSDDDQHDGGDGAACCRQPDGMAPPTATAASPIANGHHADGGADATNARVVRRDGGRGAAEATLLHRTAGAAPAPAGAAADAQVRLTPFRRSADAVILSGGRPRRRRRGPAAAAADAARGRFNPNTSGNALAAASASRAVSAPLEWSRGDRDGGIGIGAGGGRMEDRRTTVSVPQGAGSPWELARVWEGLHAPTDLALPGAGLLIGAARAAAVAVAAAAAAASLPPSPSLPFQPRTSPFAAMACVAAGEIATGTGGEGWAAVRSATAKAAVAMHVRRRSGSTGPRAAAAVAAGTTSRKSPAAPLPAALSLASTPSATLYGIDGGAGRRSSSHDGDGGVSQATSYESHTAYDGTTQQPRKSVSGGITAATPEPQLPTAGLSSTSPPKPPLPLPSLPPQSYPHPALPPSPPLRSRRRLSALCEIRITTAAAASTGQRDEPPPATSTPPPLRTERSPPSHRARSSDSASAELLPVSRRGVVVEEYDGEDSARGRDGGRTTAATAAATTAAASIATGPERRPVDASGINLSADDAPMSRRGVVLLDNGDSGSLGSAADGGGGDGGGGAGGRTTATIAAPAAAAPAAAAAVSAAADGVGTGIRQLGTAMRTVGKLGFVPELLHWFASIAVPVSLVSIGVWMYGKRMPASLLRQAGTLLLLKVAVLPLLQAACAVAVGLPAGPTLTLVLLALCPTATISFVIAAYFGYGTDVFLLHCSCRKPWGWESVWCREVNDVTQPPQPQPQRSFSKEAVAA</sequence>
<feature type="compositionally biased region" description="Pro residues" evidence="7">
    <location>
        <begin position="620"/>
        <end position="645"/>
    </location>
</feature>
<dbReference type="RefSeq" id="XP_002952665.1">
    <property type="nucleotide sequence ID" value="XM_002952619.1"/>
</dbReference>
<evidence type="ECO:0000313" key="10">
    <source>
        <dbReference type="Proteomes" id="UP000001058"/>
    </source>
</evidence>
<keyword evidence="6 8" id="KW-0472">Membrane</keyword>
<dbReference type="GO" id="GO:0016020">
    <property type="term" value="C:membrane"/>
    <property type="evidence" value="ECO:0007669"/>
    <property type="project" value="UniProtKB-SubCell"/>
</dbReference>
<dbReference type="OrthoDB" id="549806at2759"/>
<evidence type="ECO:0000256" key="1">
    <source>
        <dbReference type="ARBA" id="ARBA00004141"/>
    </source>
</evidence>
<feature type="transmembrane region" description="Helical" evidence="8">
    <location>
        <begin position="885"/>
        <end position="909"/>
    </location>
</feature>
<proteinExistence type="inferred from homology"/>
<keyword evidence="10" id="KW-1185">Reference proteome</keyword>
<evidence type="ECO:0000256" key="4">
    <source>
        <dbReference type="ARBA" id="ARBA00022692"/>
    </source>
</evidence>
<feature type="compositionally biased region" description="Low complexity" evidence="7">
    <location>
        <begin position="346"/>
        <end position="357"/>
    </location>
</feature>
<dbReference type="AlphaFoldDB" id="D8U245"/>
<feature type="compositionally biased region" description="Polar residues" evidence="7">
    <location>
        <begin position="575"/>
        <end position="595"/>
    </location>
</feature>
<gene>
    <name evidence="9" type="ORF">VOLCADRAFT_93436</name>
</gene>
<dbReference type="InterPro" id="IPR051107">
    <property type="entry name" value="Auxin_Efflux_Carrier"/>
</dbReference>
<keyword evidence="4 8" id="KW-0812">Transmembrane</keyword>
<evidence type="ECO:0000256" key="3">
    <source>
        <dbReference type="ARBA" id="ARBA00022448"/>
    </source>
</evidence>
<dbReference type="PANTHER" id="PTHR31752">
    <property type="entry name" value="AUXIN EFFLUX CARRIER COMPONENT 1B-RELATED"/>
    <property type="match status" value="1"/>
</dbReference>
<evidence type="ECO:0000256" key="5">
    <source>
        <dbReference type="ARBA" id="ARBA00022989"/>
    </source>
</evidence>
<dbReference type="InParanoid" id="D8U245"/>
<feature type="transmembrane region" description="Helical" evidence="8">
    <location>
        <begin position="38"/>
        <end position="57"/>
    </location>
</feature>
<accession>D8U245</accession>
<name>D8U245_VOLCA</name>
<dbReference type="Pfam" id="PF03547">
    <property type="entry name" value="Mem_trans"/>
    <property type="match status" value="1"/>
</dbReference>
<keyword evidence="5 8" id="KW-1133">Transmembrane helix</keyword>
<reference evidence="9 10" key="1">
    <citation type="journal article" date="2010" name="Science">
        <title>Genomic analysis of organismal complexity in the multicellular green alga Volvox carteri.</title>
        <authorList>
            <person name="Prochnik S.E."/>
            <person name="Umen J."/>
            <person name="Nedelcu A.M."/>
            <person name="Hallmann A."/>
            <person name="Miller S.M."/>
            <person name="Nishii I."/>
            <person name="Ferris P."/>
            <person name="Kuo A."/>
            <person name="Mitros T."/>
            <person name="Fritz-Laylin L.K."/>
            <person name="Hellsten U."/>
            <person name="Chapman J."/>
            <person name="Simakov O."/>
            <person name="Rensing S.A."/>
            <person name="Terry A."/>
            <person name="Pangilinan J."/>
            <person name="Kapitonov V."/>
            <person name="Jurka J."/>
            <person name="Salamov A."/>
            <person name="Shapiro H."/>
            <person name="Schmutz J."/>
            <person name="Grimwood J."/>
            <person name="Lindquist E."/>
            <person name="Lucas S."/>
            <person name="Grigoriev I.V."/>
            <person name="Schmitt R."/>
            <person name="Kirk D."/>
            <person name="Rokhsar D.S."/>
        </authorList>
    </citation>
    <scope>NUCLEOTIDE SEQUENCE [LARGE SCALE GENOMIC DNA]</scope>
    <source>
        <strain evidence="10">f. Nagariensis / Eve</strain>
    </source>
</reference>
<comment type="subcellular location">
    <subcellularLocation>
        <location evidence="1">Membrane</location>
        <topology evidence="1">Multi-pass membrane protein</topology>
    </subcellularLocation>
</comment>
<feature type="region of interest" description="Disordered" evidence="7">
    <location>
        <begin position="208"/>
        <end position="280"/>
    </location>
</feature>
<dbReference type="InterPro" id="IPR004776">
    <property type="entry name" value="Mem_transp_PIN-like"/>
</dbReference>
<dbReference type="Proteomes" id="UP000001058">
    <property type="component" value="Unassembled WGS sequence"/>
</dbReference>
<organism evidence="10">
    <name type="scientific">Volvox carteri f. nagariensis</name>
    <dbReference type="NCBI Taxonomy" id="3068"/>
    <lineage>
        <taxon>Eukaryota</taxon>
        <taxon>Viridiplantae</taxon>
        <taxon>Chlorophyta</taxon>
        <taxon>core chlorophytes</taxon>
        <taxon>Chlorophyceae</taxon>
        <taxon>CS clade</taxon>
        <taxon>Chlamydomonadales</taxon>
        <taxon>Volvocaceae</taxon>
        <taxon>Volvox</taxon>
    </lineage>
</organism>
<feature type="region of interest" description="Disordered" evidence="7">
    <location>
        <begin position="333"/>
        <end position="362"/>
    </location>
</feature>
<feature type="region of interest" description="Disordered" evidence="7">
    <location>
        <begin position="511"/>
        <end position="538"/>
    </location>
</feature>
<evidence type="ECO:0000256" key="6">
    <source>
        <dbReference type="ARBA" id="ARBA00023136"/>
    </source>
</evidence>
<protein>
    <submittedName>
        <fullName evidence="9">Uncharacterized protein</fullName>
    </submittedName>
</protein>
<dbReference type="GeneID" id="9627405"/>
<comment type="similarity">
    <text evidence="2">Belongs to the auxin efflux carrier (TC 2.A.69.1) family.</text>
</comment>
<evidence type="ECO:0000256" key="7">
    <source>
        <dbReference type="SAM" id="MobiDB-lite"/>
    </source>
</evidence>
<evidence type="ECO:0000256" key="2">
    <source>
        <dbReference type="ARBA" id="ARBA00009177"/>
    </source>
</evidence>
<feature type="transmembrane region" description="Helical" evidence="8">
    <location>
        <begin position="915"/>
        <end position="938"/>
    </location>
</feature>
<dbReference type="KEGG" id="vcn:VOLCADRAFT_93436"/>
<feature type="region of interest" description="Disordered" evidence="7">
    <location>
        <begin position="557"/>
        <end position="647"/>
    </location>
</feature>
<feature type="compositionally biased region" description="Low complexity" evidence="7">
    <location>
        <begin position="259"/>
        <end position="280"/>
    </location>
</feature>
<dbReference type="GO" id="GO:0055085">
    <property type="term" value="P:transmembrane transport"/>
    <property type="evidence" value="ECO:0007669"/>
    <property type="project" value="InterPro"/>
</dbReference>
<evidence type="ECO:0000313" key="9">
    <source>
        <dbReference type="EMBL" id="EFJ46218.1"/>
    </source>
</evidence>
<feature type="transmembrane region" description="Helical" evidence="8">
    <location>
        <begin position="852"/>
        <end position="873"/>
    </location>
</feature>
<feature type="compositionally biased region" description="Low complexity" evidence="7">
    <location>
        <begin position="732"/>
        <end position="744"/>
    </location>
</feature>
<keyword evidence="3" id="KW-0813">Transport</keyword>
<evidence type="ECO:0000256" key="8">
    <source>
        <dbReference type="SAM" id="Phobius"/>
    </source>
</evidence>
<feature type="region of interest" description="Disordered" evidence="7">
    <location>
        <begin position="663"/>
        <end position="764"/>
    </location>
</feature>
<feature type="compositionally biased region" description="Pro residues" evidence="7">
    <location>
        <begin position="675"/>
        <end position="684"/>
    </location>
</feature>
<dbReference type="PANTHER" id="PTHR31752:SF18">
    <property type="entry name" value="AUXIN EFFLUX CARRIER COMPONENT 1"/>
    <property type="match status" value="1"/>
</dbReference>